<dbReference type="Pfam" id="PF02450">
    <property type="entry name" value="LCAT"/>
    <property type="match status" value="1"/>
</dbReference>
<keyword evidence="3" id="KW-1185">Reference proteome</keyword>
<dbReference type="PANTHER" id="PTHR11440">
    <property type="entry name" value="LECITHIN-CHOLESTEROL ACYLTRANSFERASE-RELATED"/>
    <property type="match status" value="1"/>
</dbReference>
<dbReference type="EMBL" id="CAJHNH020007346">
    <property type="protein sequence ID" value="CAG5134580.1"/>
    <property type="molecule type" value="Genomic_DNA"/>
</dbReference>
<feature type="signal peptide" evidence="1">
    <location>
        <begin position="1"/>
        <end position="22"/>
    </location>
</feature>
<accession>A0A8S4A2N3</accession>
<dbReference type="AlphaFoldDB" id="A0A8S4A2N3"/>
<dbReference type="InterPro" id="IPR029058">
    <property type="entry name" value="AB_hydrolase_fold"/>
</dbReference>
<keyword evidence="1" id="KW-0732">Signal</keyword>
<evidence type="ECO:0000313" key="3">
    <source>
        <dbReference type="Proteomes" id="UP000678393"/>
    </source>
</evidence>
<organism evidence="2 3">
    <name type="scientific">Candidula unifasciata</name>
    <dbReference type="NCBI Taxonomy" id="100452"/>
    <lineage>
        <taxon>Eukaryota</taxon>
        <taxon>Metazoa</taxon>
        <taxon>Spiralia</taxon>
        <taxon>Lophotrochozoa</taxon>
        <taxon>Mollusca</taxon>
        <taxon>Gastropoda</taxon>
        <taxon>Heterobranchia</taxon>
        <taxon>Euthyneura</taxon>
        <taxon>Panpulmonata</taxon>
        <taxon>Eupulmonata</taxon>
        <taxon>Stylommatophora</taxon>
        <taxon>Helicina</taxon>
        <taxon>Helicoidea</taxon>
        <taxon>Geomitridae</taxon>
        <taxon>Candidula</taxon>
    </lineage>
</organism>
<dbReference type="GO" id="GO:0006629">
    <property type="term" value="P:lipid metabolic process"/>
    <property type="evidence" value="ECO:0007669"/>
    <property type="project" value="InterPro"/>
</dbReference>
<protein>
    <submittedName>
        <fullName evidence="2">Uncharacterized protein</fullName>
    </submittedName>
</protein>
<gene>
    <name evidence="2" type="ORF">CUNI_LOCUS20138</name>
</gene>
<evidence type="ECO:0000313" key="2">
    <source>
        <dbReference type="EMBL" id="CAG5134580.1"/>
    </source>
</evidence>
<dbReference type="OrthoDB" id="190846at2759"/>
<dbReference type="Gene3D" id="3.40.50.1820">
    <property type="entry name" value="alpha/beta hydrolase"/>
    <property type="match status" value="2"/>
</dbReference>
<dbReference type="Proteomes" id="UP000678393">
    <property type="component" value="Unassembled WGS sequence"/>
</dbReference>
<feature type="chain" id="PRO_5035735173" evidence="1">
    <location>
        <begin position="23"/>
        <end position="415"/>
    </location>
</feature>
<name>A0A8S4A2N3_9EUPU</name>
<dbReference type="InterPro" id="IPR003386">
    <property type="entry name" value="LACT/PDAT_acylTrfase"/>
</dbReference>
<dbReference type="GO" id="GO:0008374">
    <property type="term" value="F:O-acyltransferase activity"/>
    <property type="evidence" value="ECO:0007669"/>
    <property type="project" value="InterPro"/>
</dbReference>
<comment type="caution">
    <text evidence="2">The sequence shown here is derived from an EMBL/GenBank/DDBJ whole genome shotgun (WGS) entry which is preliminary data.</text>
</comment>
<evidence type="ECO:0000256" key="1">
    <source>
        <dbReference type="SAM" id="SignalP"/>
    </source>
</evidence>
<dbReference type="SUPFAM" id="SSF53474">
    <property type="entry name" value="alpha/beta-Hydrolases"/>
    <property type="match status" value="1"/>
</dbReference>
<sequence length="415" mass="46379">MLFIKIATILFFISVIDVFVSAQRKIGYPVVLIPGDGGSQLVVKLNKSSTPHYLCRKVTAGYETIWVNLEELLPEVIDCFVDNMRLRYDPVSRTTHDGPGVDIRTTGFGDTASVEYLDPNPATHLSSKMTYFSHIVDDLVAIGYTRGLSVRGAPFDFRKAPNELGQYFVDLQQLIEDTFLKNNNTKVVVIGHSMGNPVFLYFLNRLPQQWKDKYIQSFISLAGVWGGAVKTLRLMASGDNLGVVVVNVNKIRPEQRAMPSTAFLMPNDRFWNRSEVLVVTPEKNYTVADYKEYFTDLNFTDGFEMWKDTKDLVYDLTPPEVPVLCIHGSGVPTVDTLIFGKGQFPDTYPASVNGDGDGTVNLRSLLGCLRWVGAQKYPVRHVALNGSSTEHMALLANSDARQYIKDVVTGERLLD</sequence>
<reference evidence="2" key="1">
    <citation type="submission" date="2021-04" db="EMBL/GenBank/DDBJ databases">
        <authorList>
            <consortium name="Molecular Ecology Group"/>
        </authorList>
    </citation>
    <scope>NUCLEOTIDE SEQUENCE</scope>
</reference>
<proteinExistence type="predicted"/>